<evidence type="ECO:0000256" key="1">
    <source>
        <dbReference type="SAM" id="MobiDB-lite"/>
    </source>
</evidence>
<reference evidence="2 3" key="1">
    <citation type="submission" date="2019-03" db="EMBL/GenBank/DDBJ databases">
        <title>Single cell metagenomics reveals metabolic interactions within the superorganism composed of flagellate Streblomastix strix and complex community of Bacteroidetes bacteria on its surface.</title>
        <authorList>
            <person name="Treitli S.C."/>
            <person name="Kolisko M."/>
            <person name="Husnik F."/>
            <person name="Keeling P."/>
            <person name="Hampl V."/>
        </authorList>
    </citation>
    <scope>NUCLEOTIDE SEQUENCE [LARGE SCALE GENOMIC DNA]</scope>
    <source>
        <strain evidence="2">ST1C</strain>
    </source>
</reference>
<evidence type="ECO:0000313" key="3">
    <source>
        <dbReference type="Proteomes" id="UP000324800"/>
    </source>
</evidence>
<sequence>MATSGSNSDMIDIQYNYSYNAQLQYSNFNNRNLTITTNYNASSLTSTASSALFQLSGSNFNVFIANITILDANNGGLFSLSCSLLRIDNATIRRSISVSETANSGYLFQAPGANIVIGELQGTPFFIANKVFSLSNNNFTVYKADFQQTSTQTTTAMISSSNSDIVFGGELTDQQPTVTANLALQVTGTRSPIQIKRGTYTGSSISTALFNIAGNDVIIGQGGYAPRFVNLGTFLLAGRALQIISGTFSRSSQSATLAFSFTQNASVTIGSDSTVPVFDSINSITLNYCRLTINSGNFISASASTYLLNSEASNITIGDESSQAPSFTAQRILNAHFGTSNILKGSFAGIGSANEGNLLIRQSTFTVLDGVPSFTNIDQIVINNSTVNINSGTFSGIGEKPLIATSNNTVLNIGQTTSTAALTFAANQIINTAASQLNIFRGGFSSSSTTLPLIQAITTPITIGTGTGVPTFTAQRVIDILAQLLTISKGTFTGTTALGTYLKTNGTNVTIGATTTGNVPSFTLDQFDIQGGRVEIISAQITCGTGTNSVIKATPNSQVIIGTSTGTPTLTLTAATIVEVASATLTIYRGVFNGATSALGTIIRTLNSQTTYAAPVTPQINGIELIEVDGGTITVQSGYIIKAAERTSPLIRAFNNPTVVIGQQTATGTALTLIGTTILDIVEGTLSIYRATINSSSQIQYAFQATNTYISLGNNDAYPTFNGLCQISQIGNVLNITRAAFSGVNGANPSIRATNSATINVGIGTNTPTFSCSRAIGIYDSVLNIYRGAFSSQTSAIASYVIQATNSAVTVGNGQTPTFTSGNVFDTLNGTLDIISANFTSSGIDVTTSNTVTTIGSLSSILNISFTGQKLLSITGSSISIINGTFTSTSDTLPLFAAAETSITIGEGGLAPIFQSPYQIIDQTQGKELNIYSGAFTGTHADLPALSLIGVKVVIGNQTHFPTLTFQAHRVLNIFNSDSLSIYRGIFSHPANGSQLDLISIRNTTTVIGGYRSEGLEFNGEYVINITRKSLTIQSGTFSRFPATAKNGTYINAYLTNVTIDETTDTDFPTFNEMANITITGEKLQNVNGEILHIFGGKFTKHSGSTTLLIVNPNVDVIIGRIGSFELLTISAPELVNIQKGNLTILKGVFTGTVFTGTDPKLEYSLITAHDSNITVGDSSTSQTLEFNGYRLFDVYGDTDARIDDHVYLFYGNYTGYDTQTLVNISEINNVLIGQSLGNPQFVGVTLLYVTHVTQVGLSIVSGTYKLPEETESVGTSITANNAITTIGYGAYPQFLNLEQLRVINGSLDVFDGLFTGSSKSTKHMFHTENCPVNIIAGTYTTTNTNTPMLHLTGQDVVIGDVSVQKTLYFYALKILEKNGGNNLKIFRGTFDGSEDTVQLISTTASNWLIGDVSDIPIFTNFKLISVTGQKLDIISGWFTEFGSKQTTILIDNLSNASIGATNTVPLFNNITLISVTNSKFDLISGTYNSTDPLTALVKTARSDVRVGGENKEDPFFITRTGFDVTGGSLAFLRGYFSDSNPKFNLIKALSADAIIIGHPTRGLDFQGFRFTQQSSVLNLAGCRNIVIQKTIFNDLTLEDNPVADGKYLTPSLVVFAVPSTQLVINECVFQKNIYAGPSATAGAVFVQFADTSPEAITAQVSFANSQFIDNSGTISGCIVFRSNVVRRITFDNMYFYGNRYSGGANVPKKASGLFTFEDLSAQLGDDPFKTSYAPHRLSTLIGDQDLAYGNMIPFYTSLEGRAYVPYLQAIDDNVFIQYGYSADEDGTREHPFTLFASCLTELPIFGGRITLIGNEYHINSPTIIDNQRKVVIVPDEGKPTFFNQLNYESETLAAFTVDNAELGLSNFNVIQGDSIELPTKDPINYFVTILNDGFLLASNINFDTNNANTLNKRSYIYVSQSYLQVDSSSFQGSLLTQSNPPVQITAPRQIIIRQSNFTNIEINGGNAGAVSITGIAPTSTITLTGNLFENNGPVITDEGQPSYSVAGAIYLQYAGAVPILDLQGNTFLDNIGTTSGAVYIVGNTAIGANRIILEGSSFFNNRAVDPSQVVDVTSNQSLSNLFGFGGVYLHPVEVISTADDFDGSQLIKLTEGGPTTDAYQFSKISATLKFAARFKDYAFLPMTIVGRITEEITFQFTDDVQIQGRRNATHIPQQPATIGYYISGSTWFSSPGSSSIQWLNFERLEGLYGSQLIDVSQGSLIVEGCNFTDQNKYDDASSFAFILSRGRVTTIQNSIFTGGKYGIFAGVTKSAGELYIEKSQFIGISEQTGPFIRLYSLPGKQMNGVRNVIKSTVFSGASFSLEIGQQNAAIIIEEEIDTTQLLLNRFINTQNSQAILITQDRFNVEVVSNEFDSNGQGLSLGGAISIVSESPSGTVKANYNTFVNNKGTRAGVIYTNPKLEATPILIPTYTIQNNFFYNNTVVEVGDDNANDIYISSEFIAPTEIRENLLRSGDSYNAKRWIGDHTEVIVGAYLDQYKYNDTIHIRNQGENTIINPDKDETIGQFENALQTVDFALNSRNKNGNLAVILYRQQYNFNQQLYILDDIVVFNDAEECDSPYYTSDRSKLTSSTLFSNNAFIITSGALKIKAIDIDITSTVSPFTIFFIRGAGTFEAEKTNIRISSTNSKLFESTQAIKLFSITDRSTLTSVLNSTSSLIDIVLNSNSTFEVADSTFDAVRNIRYANIKVESKPLRFVFSKVTFIGTNDVATTKVAQISGAPIQIADVFDHCTVPTTKRPLIQIPGENYIGQYDGALLDIGWKDKLDEVVSLGPEIAEPFVVTKDISYVGERHVVQTNTDAQIRVVSTGNLQLHAITFIQQTGGLSIIYVDSTDAVVVLDDIGFLVANRRLIESGLAELPSSSDRKDLTKIESNKQKIDIDYYLRNLKRVSSSQILINPFLKIESGYSLVLSRIRFGDWITTSDEPLIDIKGQLQNALIENITLVRVGRQYGGPKLLNLNIRTLGEAKISNVVVDGRGWVHQREIREIQKTDKEYERLGVEAEKDKCGKEIVKEIVSDGVQLQTKDRIIEYPSLVEWKHPAIKVKGGKLRIVDSTFVGLGVDGALVLEDVDAELSNTTRFEENDVLSAAKAGGINKKKVPPEYKKVDDEKKNDQFDEDDRQIHELRRYRGYTKNLFAKGQTTLKAWNVSFIGEKLYKKKKAYKEGYPLLVQHERTVKLVGEIGQANNAYGVPDVTYVKTEYSKVADKKTADGKAEKTVQIEIRTKGNLIPGVEWFIELKNKKDEEGSQRLYHYNLLNRDIWQDISPILKLQGWYVSTDENKLKNEKSKTNSYPTDEFGGQVLVRWLSERVIQVRIAHIEPYVEKKSNADKVKDPDSDHIYKDWQLRLGVEKRADQEGSGADPEVKWTNLKKTGLS</sequence>
<dbReference type="SUPFAM" id="SSF51126">
    <property type="entry name" value="Pectin lyase-like"/>
    <property type="match status" value="2"/>
</dbReference>
<evidence type="ECO:0000313" key="2">
    <source>
        <dbReference type="EMBL" id="KAA6401420.1"/>
    </source>
</evidence>
<feature type="non-terminal residue" evidence="2">
    <location>
        <position position="3392"/>
    </location>
</feature>
<dbReference type="Proteomes" id="UP000324800">
    <property type="component" value="Unassembled WGS sequence"/>
</dbReference>
<organism evidence="2 3">
    <name type="scientific">Streblomastix strix</name>
    <dbReference type="NCBI Taxonomy" id="222440"/>
    <lineage>
        <taxon>Eukaryota</taxon>
        <taxon>Metamonada</taxon>
        <taxon>Preaxostyla</taxon>
        <taxon>Oxymonadida</taxon>
        <taxon>Streblomastigidae</taxon>
        <taxon>Streblomastix</taxon>
    </lineage>
</organism>
<name>A0A5J4X2J7_9EUKA</name>
<proteinExistence type="predicted"/>
<feature type="region of interest" description="Disordered" evidence="1">
    <location>
        <begin position="3368"/>
        <end position="3392"/>
    </location>
</feature>
<dbReference type="InterPro" id="IPR011050">
    <property type="entry name" value="Pectin_lyase_fold/virulence"/>
</dbReference>
<dbReference type="InterPro" id="IPR006626">
    <property type="entry name" value="PbH1"/>
</dbReference>
<dbReference type="EMBL" id="SNRW01000392">
    <property type="protein sequence ID" value="KAA6401420.1"/>
    <property type="molecule type" value="Genomic_DNA"/>
</dbReference>
<comment type="caution">
    <text evidence="2">The sequence shown here is derived from an EMBL/GenBank/DDBJ whole genome shotgun (WGS) entry which is preliminary data.</text>
</comment>
<protein>
    <submittedName>
        <fullName evidence="2">Uncharacterized protein</fullName>
    </submittedName>
</protein>
<accession>A0A5J4X2J7</accession>
<gene>
    <name evidence="2" type="ORF">EZS28_003054</name>
</gene>
<dbReference type="SMART" id="SM00710">
    <property type="entry name" value="PbH1"/>
    <property type="match status" value="13"/>
</dbReference>